<evidence type="ECO:0000259" key="4">
    <source>
        <dbReference type="PROSITE" id="PS51388"/>
    </source>
</evidence>
<proteinExistence type="predicted"/>
<name>A0ABR2IGF2_9PEZI</name>
<comment type="caution">
    <text evidence="6">The sequence shown here is derived from an EMBL/GenBank/DDBJ whole genome shotgun (WGS) entry which is preliminary data.</text>
</comment>
<dbReference type="Pfam" id="PF00350">
    <property type="entry name" value="Dynamin_N"/>
    <property type="match status" value="1"/>
</dbReference>
<dbReference type="PANTHER" id="PTHR11566:SF215">
    <property type="entry name" value="DYNAMIN GTPASE"/>
    <property type="match status" value="1"/>
</dbReference>
<evidence type="ECO:0000256" key="1">
    <source>
        <dbReference type="ARBA" id="ARBA00022741"/>
    </source>
</evidence>
<evidence type="ECO:0000313" key="6">
    <source>
        <dbReference type="EMBL" id="KAK8862666.1"/>
    </source>
</evidence>
<dbReference type="PANTHER" id="PTHR11566">
    <property type="entry name" value="DYNAMIN"/>
    <property type="match status" value="1"/>
</dbReference>
<dbReference type="InterPro" id="IPR022812">
    <property type="entry name" value="Dynamin"/>
</dbReference>
<feature type="domain" description="GED" evidence="4">
    <location>
        <begin position="640"/>
        <end position="727"/>
    </location>
</feature>
<dbReference type="EMBL" id="JAPCWZ010000005">
    <property type="protein sequence ID" value="KAK8862666.1"/>
    <property type="molecule type" value="Genomic_DNA"/>
</dbReference>
<feature type="domain" description="Dynamin-type G" evidence="5">
    <location>
        <begin position="30"/>
        <end position="318"/>
    </location>
</feature>
<dbReference type="Pfam" id="PF01031">
    <property type="entry name" value="Dynamin_M"/>
    <property type="match status" value="1"/>
</dbReference>
<keyword evidence="1" id="KW-0547">Nucleotide-binding</keyword>
<dbReference type="SUPFAM" id="SSF52540">
    <property type="entry name" value="P-loop containing nucleoside triphosphate hydrolases"/>
    <property type="match status" value="1"/>
</dbReference>
<gene>
    <name evidence="6" type="ORF">PGQ11_008901</name>
</gene>
<dbReference type="InterPro" id="IPR045063">
    <property type="entry name" value="Dynamin_N"/>
</dbReference>
<keyword evidence="7" id="KW-1185">Reference proteome</keyword>
<dbReference type="Proteomes" id="UP001390339">
    <property type="component" value="Unassembled WGS sequence"/>
</dbReference>
<sequence length="727" mass="81848">MAALHTADQLASPVLLEKIDKLRERNISQHVPLTQLVVVGDQSSGKSSLLETLTGLPMERDLELCTRFATQITSRRDPESRVAVTIIPGPDASDDHKNRLSSFTFESLTNEDFRQQVPKIFRQANAAMGIRTDVTSSSGKVFSTDVLKIEKCGPDEDYLTVIDVPGIFRNPNEGVTTKDDIELVRDMVKKYIQDSRTIILAVYAANVHIDNQEIMTLASQFDTTGERTLGVLTKPDLVNEPSEKQKVCDLVLGKKRRLTLGYYVVRSRGPDESMEKWKADSTLKETPWNNLPHDRVGPDALRTRLRELSEQLTRREFPKIRKQVKTELDATKRQLNGLGDARTNEREQRLYLSAIARRFQDTVKAALNGWYSDGAVFEKRTMRLITHIVNLSEHFHYDFTKYSHLHKFQDAAGDTATPSSSSTSGGSITKSESESELMSERRESMVHELLKGIDLDSYPELDGIVCLDDSDEIPDGDTTEWIHAMYLESRNMDLGTFGGNVFSMAFKKQSTRWGELTKLYLSKTILIVHRFITDALDIVCPDTRVKDMVWSAIVDDILARYRAAMDQAMLLVSIEREKRPYTLSESFSERLQLAQGERTAALIKAAGHTKSSTPFDKSITVTPNVIKAASANQSNVKRINQEIHDKLHAYYDLALCRFVDNVFQQSVDYGLLTGPCTPLAVFDQDWVIQLKPGELKDIADESEASRSLRGILISKSDDLTAAMEILK</sequence>
<keyword evidence="2" id="KW-0342">GTP-binding</keyword>
<dbReference type="CDD" id="cd08771">
    <property type="entry name" value="DLP_1"/>
    <property type="match status" value="1"/>
</dbReference>
<protein>
    <submittedName>
        <fullName evidence="6">Interferon-induced GTP-binding protein Mx2</fullName>
    </submittedName>
</protein>
<feature type="compositionally biased region" description="Low complexity" evidence="3">
    <location>
        <begin position="412"/>
        <end position="430"/>
    </location>
</feature>
<evidence type="ECO:0000259" key="5">
    <source>
        <dbReference type="PROSITE" id="PS51718"/>
    </source>
</evidence>
<accession>A0ABR2IGF2</accession>
<dbReference type="PRINTS" id="PR00195">
    <property type="entry name" value="DYNAMIN"/>
</dbReference>
<evidence type="ECO:0000256" key="3">
    <source>
        <dbReference type="SAM" id="MobiDB-lite"/>
    </source>
</evidence>
<dbReference type="Gene3D" id="3.40.50.300">
    <property type="entry name" value="P-loop containing nucleotide triphosphate hydrolases"/>
    <property type="match status" value="1"/>
</dbReference>
<dbReference type="InterPro" id="IPR030381">
    <property type="entry name" value="G_DYNAMIN_dom"/>
</dbReference>
<dbReference type="InterPro" id="IPR027417">
    <property type="entry name" value="P-loop_NTPase"/>
</dbReference>
<dbReference type="InterPro" id="IPR020850">
    <property type="entry name" value="GED_dom"/>
</dbReference>
<dbReference type="PROSITE" id="PS51718">
    <property type="entry name" value="G_DYNAMIN_2"/>
    <property type="match status" value="1"/>
</dbReference>
<evidence type="ECO:0000313" key="7">
    <source>
        <dbReference type="Proteomes" id="UP001390339"/>
    </source>
</evidence>
<dbReference type="InterPro" id="IPR000375">
    <property type="entry name" value="Dynamin_stalk"/>
</dbReference>
<dbReference type="InterPro" id="IPR001401">
    <property type="entry name" value="Dynamin_GTPase"/>
</dbReference>
<feature type="region of interest" description="Disordered" evidence="3">
    <location>
        <begin position="412"/>
        <end position="437"/>
    </location>
</feature>
<evidence type="ECO:0000256" key="2">
    <source>
        <dbReference type="ARBA" id="ARBA00023134"/>
    </source>
</evidence>
<reference evidence="6 7" key="1">
    <citation type="journal article" date="2024" name="IMA Fungus">
        <title>Apiospora arundinis, a panoply of carbohydrate-active enzymes and secondary metabolites.</title>
        <authorList>
            <person name="Sorensen T."/>
            <person name="Petersen C."/>
            <person name="Muurmann A.T."/>
            <person name="Christiansen J.V."/>
            <person name="Brundto M.L."/>
            <person name="Overgaard C.K."/>
            <person name="Boysen A.T."/>
            <person name="Wollenberg R.D."/>
            <person name="Larsen T.O."/>
            <person name="Sorensen J.L."/>
            <person name="Nielsen K.L."/>
            <person name="Sondergaard T.E."/>
        </authorList>
    </citation>
    <scope>NUCLEOTIDE SEQUENCE [LARGE SCALE GENOMIC DNA]</scope>
    <source>
        <strain evidence="6 7">AAU 773</strain>
    </source>
</reference>
<dbReference type="SMART" id="SM00053">
    <property type="entry name" value="DYNc"/>
    <property type="match status" value="1"/>
</dbReference>
<dbReference type="PROSITE" id="PS51388">
    <property type="entry name" value="GED"/>
    <property type="match status" value="1"/>
</dbReference>
<organism evidence="6 7">
    <name type="scientific">Apiospora arundinis</name>
    <dbReference type="NCBI Taxonomy" id="335852"/>
    <lineage>
        <taxon>Eukaryota</taxon>
        <taxon>Fungi</taxon>
        <taxon>Dikarya</taxon>
        <taxon>Ascomycota</taxon>
        <taxon>Pezizomycotina</taxon>
        <taxon>Sordariomycetes</taxon>
        <taxon>Xylariomycetidae</taxon>
        <taxon>Amphisphaeriales</taxon>
        <taxon>Apiosporaceae</taxon>
        <taxon>Apiospora</taxon>
    </lineage>
</organism>